<proteinExistence type="predicted"/>
<keyword evidence="3" id="KW-1185">Reference proteome</keyword>
<dbReference type="Proteomes" id="UP000191135">
    <property type="component" value="Chromosome"/>
</dbReference>
<gene>
    <name evidence="2" type="ORF">Mame_02588</name>
</gene>
<evidence type="ECO:0000313" key="2">
    <source>
        <dbReference type="EMBL" id="AQZ51914.1"/>
    </source>
</evidence>
<protein>
    <recommendedName>
        <fullName evidence="4">Mu-like prophage FluMu N-terminal domain-containing protein</fullName>
    </recommendedName>
</protein>
<feature type="compositionally biased region" description="Polar residues" evidence="1">
    <location>
        <begin position="84"/>
        <end position="94"/>
    </location>
</feature>
<dbReference type="AlphaFoldDB" id="A0A1U9Z2M7"/>
<sequence length="164" mass="16764">MAGRKKAEKPEEDAKATADAAASSDNVSTDANGSSAAPADAETEGPKADATPASVTPDAEGQAANADDNAADKPIEKPEETALPSGQPSAGLSTSQANAILDAVLGTPPKPNLRRFIVFKTIRFKGKRIPHGGRVTVTRADHDELAGLGAVSSVWDHGTPVETE</sequence>
<dbReference type="RefSeq" id="WP_018066409.1">
    <property type="nucleotide sequence ID" value="NZ_AQWH01000023.1"/>
</dbReference>
<evidence type="ECO:0000313" key="3">
    <source>
        <dbReference type="Proteomes" id="UP000191135"/>
    </source>
</evidence>
<feature type="compositionally biased region" description="Low complexity" evidence="1">
    <location>
        <begin position="17"/>
        <end position="31"/>
    </location>
</feature>
<dbReference type="KEGG" id="mmed:Mame_02588"/>
<reference evidence="2 3" key="1">
    <citation type="submission" date="2017-03" db="EMBL/GenBank/DDBJ databases">
        <title>Foreign affairs: Plasmid Transfer between Roseobacters and Rhizobia.</title>
        <authorList>
            <person name="Bartling P."/>
            <person name="Bunk B."/>
            <person name="Overmann J."/>
            <person name="Brinkmann H."/>
            <person name="Petersen J."/>
        </authorList>
    </citation>
    <scope>NUCLEOTIDE SEQUENCE [LARGE SCALE GENOMIC DNA]</scope>
    <source>
        <strain evidence="2 3">MACL11</strain>
    </source>
</reference>
<feature type="compositionally biased region" description="Basic and acidic residues" evidence="1">
    <location>
        <begin position="70"/>
        <end position="80"/>
    </location>
</feature>
<dbReference type="STRING" id="1122214.Mame_02588"/>
<organism evidence="2 3">
    <name type="scientific">Martelella mediterranea DSM 17316</name>
    <dbReference type="NCBI Taxonomy" id="1122214"/>
    <lineage>
        <taxon>Bacteria</taxon>
        <taxon>Pseudomonadati</taxon>
        <taxon>Pseudomonadota</taxon>
        <taxon>Alphaproteobacteria</taxon>
        <taxon>Hyphomicrobiales</taxon>
        <taxon>Aurantimonadaceae</taxon>
        <taxon>Martelella</taxon>
    </lineage>
</organism>
<dbReference type="EMBL" id="CP020330">
    <property type="protein sequence ID" value="AQZ51914.1"/>
    <property type="molecule type" value="Genomic_DNA"/>
</dbReference>
<accession>A0A1U9Z2M7</accession>
<feature type="region of interest" description="Disordered" evidence="1">
    <location>
        <begin position="1"/>
        <end position="94"/>
    </location>
</feature>
<evidence type="ECO:0000256" key="1">
    <source>
        <dbReference type="SAM" id="MobiDB-lite"/>
    </source>
</evidence>
<name>A0A1U9Z2M7_9HYPH</name>
<evidence type="ECO:0008006" key="4">
    <source>
        <dbReference type="Google" id="ProtNLM"/>
    </source>
</evidence>